<dbReference type="SUPFAM" id="SSF50475">
    <property type="entry name" value="FMN-binding split barrel"/>
    <property type="match status" value="1"/>
</dbReference>
<accession>A0ABD5NMJ4</accession>
<dbReference type="InterPro" id="IPR012349">
    <property type="entry name" value="Split_barrel_FMN-bd"/>
</dbReference>
<comment type="caution">
    <text evidence="2">The sequence shown here is derived from an EMBL/GenBank/DDBJ whole genome shotgun (WGS) entry which is preliminary data.</text>
</comment>
<reference evidence="2 3" key="1">
    <citation type="journal article" date="2019" name="Int. J. Syst. Evol. Microbiol.">
        <title>The Global Catalogue of Microorganisms (GCM) 10K type strain sequencing project: providing services to taxonomists for standard genome sequencing and annotation.</title>
        <authorList>
            <consortium name="The Broad Institute Genomics Platform"/>
            <consortium name="The Broad Institute Genome Sequencing Center for Infectious Disease"/>
            <person name="Wu L."/>
            <person name="Ma J."/>
        </authorList>
    </citation>
    <scope>NUCLEOTIDE SEQUENCE [LARGE SCALE GENOMIC DNA]</scope>
    <source>
        <strain evidence="2 3">IBRC-M 10256</strain>
    </source>
</reference>
<organism evidence="2 3">
    <name type="scientific">Halovivax cerinus</name>
    <dbReference type="NCBI Taxonomy" id="1487865"/>
    <lineage>
        <taxon>Archaea</taxon>
        <taxon>Methanobacteriati</taxon>
        <taxon>Methanobacteriota</taxon>
        <taxon>Stenosarchaea group</taxon>
        <taxon>Halobacteria</taxon>
        <taxon>Halobacteriales</taxon>
        <taxon>Natrialbaceae</taxon>
        <taxon>Halovivax</taxon>
    </lineage>
</organism>
<dbReference type="AlphaFoldDB" id="A0ABD5NMJ4"/>
<dbReference type="Pfam" id="PF01243">
    <property type="entry name" value="PNPOx_N"/>
    <property type="match status" value="1"/>
</dbReference>
<keyword evidence="3" id="KW-1185">Reference proteome</keyword>
<name>A0ABD5NMJ4_9EURY</name>
<protein>
    <submittedName>
        <fullName evidence="2">Pyridoxamine 5'-phosphate oxidase family protein</fullName>
    </submittedName>
</protein>
<dbReference type="GeneID" id="73903423"/>
<proteinExistence type="predicted"/>
<evidence type="ECO:0000313" key="3">
    <source>
        <dbReference type="Proteomes" id="UP001595846"/>
    </source>
</evidence>
<dbReference type="RefSeq" id="WP_256530728.1">
    <property type="nucleotide sequence ID" value="NZ_CP101824.1"/>
</dbReference>
<gene>
    <name evidence="2" type="ORF">ACFOUR_06595</name>
</gene>
<feature type="domain" description="Pyridoxamine 5'-phosphate oxidase N-terminal" evidence="1">
    <location>
        <begin position="11"/>
        <end position="107"/>
    </location>
</feature>
<dbReference type="InterPro" id="IPR011576">
    <property type="entry name" value="Pyridox_Oxase_N"/>
</dbReference>
<sequence length="149" mass="16919">MDVVENTLPTDLETVLERPLFCFLGTASPEGSPRVSPLWYLWEDECIWIIADTVEKSYTTRVARHPETAVAVVDFDPGSGRVHHVGMRGTATIEPLDDVRAERLLRRYLGPDRSEWDDRFASLDSDRWGLLRFEPATVVARDQSFSPSL</sequence>
<dbReference type="Proteomes" id="UP001595846">
    <property type="component" value="Unassembled WGS sequence"/>
</dbReference>
<dbReference type="EMBL" id="JBHSAQ010000002">
    <property type="protein sequence ID" value="MFC3958040.1"/>
    <property type="molecule type" value="Genomic_DNA"/>
</dbReference>
<evidence type="ECO:0000313" key="2">
    <source>
        <dbReference type="EMBL" id="MFC3958040.1"/>
    </source>
</evidence>
<dbReference type="Gene3D" id="2.30.110.10">
    <property type="entry name" value="Electron Transport, Fmn-binding Protein, Chain A"/>
    <property type="match status" value="1"/>
</dbReference>
<evidence type="ECO:0000259" key="1">
    <source>
        <dbReference type="Pfam" id="PF01243"/>
    </source>
</evidence>